<protein>
    <submittedName>
        <fullName evidence="1">Uncharacterized protein</fullName>
    </submittedName>
</protein>
<keyword evidence="2" id="KW-1185">Reference proteome</keyword>
<accession>A0AAF0UJH9</accession>
<proteinExistence type="predicted"/>
<dbReference type="EMBL" id="CP133620">
    <property type="protein sequence ID" value="WMV47187.1"/>
    <property type="molecule type" value="Genomic_DNA"/>
</dbReference>
<name>A0AAF0UJH9_SOLVR</name>
<dbReference type="AlphaFoldDB" id="A0AAF0UJH9"/>
<organism evidence="1 2">
    <name type="scientific">Solanum verrucosum</name>
    <dbReference type="NCBI Taxonomy" id="315347"/>
    <lineage>
        <taxon>Eukaryota</taxon>
        <taxon>Viridiplantae</taxon>
        <taxon>Streptophyta</taxon>
        <taxon>Embryophyta</taxon>
        <taxon>Tracheophyta</taxon>
        <taxon>Spermatophyta</taxon>
        <taxon>Magnoliopsida</taxon>
        <taxon>eudicotyledons</taxon>
        <taxon>Gunneridae</taxon>
        <taxon>Pentapetalae</taxon>
        <taxon>asterids</taxon>
        <taxon>lamiids</taxon>
        <taxon>Solanales</taxon>
        <taxon>Solanaceae</taxon>
        <taxon>Solanoideae</taxon>
        <taxon>Solaneae</taxon>
        <taxon>Solanum</taxon>
    </lineage>
</organism>
<evidence type="ECO:0000313" key="1">
    <source>
        <dbReference type="EMBL" id="WMV47187.1"/>
    </source>
</evidence>
<dbReference type="Proteomes" id="UP001234989">
    <property type="component" value="Chromosome 9"/>
</dbReference>
<reference evidence="1" key="1">
    <citation type="submission" date="2023-08" db="EMBL/GenBank/DDBJ databases">
        <title>A de novo genome assembly of Solanum verrucosum Schlechtendal, a Mexican diploid species geographically isolated from the other diploid A-genome species in potato relatives.</title>
        <authorList>
            <person name="Hosaka K."/>
        </authorList>
    </citation>
    <scope>NUCLEOTIDE SEQUENCE</scope>
    <source>
        <tissue evidence="1">Young leaves</tissue>
    </source>
</reference>
<evidence type="ECO:0000313" key="2">
    <source>
        <dbReference type="Proteomes" id="UP001234989"/>
    </source>
</evidence>
<sequence length="69" mass="7536">MPVGLQLIMMQTQVTRISIQRAVDLVEHSRVSGEPHYIPADSFILYSSFSLLGCCGVCPSINLSIVEAL</sequence>
<gene>
    <name evidence="1" type="ORF">MTR67_040572</name>
</gene>